<evidence type="ECO:0000313" key="1">
    <source>
        <dbReference type="EMBL" id="AFZ10529.1"/>
    </source>
</evidence>
<dbReference type="KEGG" id="oni:Osc7112_6375"/>
<keyword evidence="1" id="KW-0614">Plasmid</keyword>
<sequence length="246" mass="27162">MIADDPTTPGGIEAKQVLDTFVRETDALYDLYVDGEVISTTGEHPFWVADQGWVEAKDLVVGSLLQTGDGRIVDVDKIEKREGQFPVYNFNVEGFHTYYVSDLGILVHNAGYGGLERGNINQNIAGGVPSGYQGHHLIPVKVAQEFPVMQEAADNLGYNINRGNNGIALPGTPAESLSTGLPYHGGRHTPEYNDLARGYLDNLQRRYDRGLVSDSDLVNEIANVENQIRSDLLDDRIRLQRNDPRP</sequence>
<organism evidence="1 2">
    <name type="scientific">Phormidium nigroviride PCC 7112</name>
    <dbReference type="NCBI Taxonomy" id="179408"/>
    <lineage>
        <taxon>Bacteria</taxon>
        <taxon>Bacillati</taxon>
        <taxon>Cyanobacteriota</taxon>
        <taxon>Cyanophyceae</taxon>
        <taxon>Oscillatoriophycideae</taxon>
        <taxon>Oscillatoriales</taxon>
        <taxon>Oscillatoriaceae</taxon>
        <taxon>Phormidium</taxon>
    </lineage>
</organism>
<dbReference type="PROSITE" id="PS50818">
    <property type="entry name" value="INTEIN_C_TER"/>
    <property type="match status" value="1"/>
</dbReference>
<dbReference type="AlphaFoldDB" id="K9VSJ6"/>
<proteinExistence type="predicted"/>
<dbReference type="Gene3D" id="2.170.16.10">
    <property type="entry name" value="Hedgehog/Intein (Hint) domain"/>
    <property type="match status" value="1"/>
</dbReference>
<dbReference type="InterPro" id="IPR032871">
    <property type="entry name" value="AHH_dom_containing"/>
</dbReference>
<evidence type="ECO:0000313" key="2">
    <source>
        <dbReference type="Proteomes" id="UP000010478"/>
    </source>
</evidence>
<protein>
    <submittedName>
        <fullName evidence="1">Uncharacterized protein</fullName>
    </submittedName>
</protein>
<dbReference type="SUPFAM" id="SSF51294">
    <property type="entry name" value="Hedgehog/intein (Hint) domain"/>
    <property type="match status" value="1"/>
</dbReference>
<dbReference type="Proteomes" id="UP000010478">
    <property type="component" value="Plasmid pOSC7112.01"/>
</dbReference>
<accession>K9VSJ6</accession>
<gene>
    <name evidence="1" type="ORF">Osc7112_6375</name>
</gene>
<reference evidence="1 2" key="1">
    <citation type="submission" date="2012-05" db="EMBL/GenBank/DDBJ databases">
        <title>Finished plasmid 1 of genome of Oscillatoria sp. PCC 7112.</title>
        <authorList>
            <consortium name="US DOE Joint Genome Institute"/>
            <person name="Gugger M."/>
            <person name="Coursin T."/>
            <person name="Rippka R."/>
            <person name="Tandeau De Marsac N."/>
            <person name="Huntemann M."/>
            <person name="Wei C.-L."/>
            <person name="Han J."/>
            <person name="Detter J.C."/>
            <person name="Han C."/>
            <person name="Tapia R."/>
            <person name="Davenport K."/>
            <person name="Daligault H."/>
            <person name="Erkkila T."/>
            <person name="Gu W."/>
            <person name="Munk A.C.C."/>
            <person name="Teshima H."/>
            <person name="Xu Y."/>
            <person name="Chain P."/>
            <person name="Chen A."/>
            <person name="Krypides N."/>
            <person name="Mavromatis K."/>
            <person name="Markowitz V."/>
            <person name="Szeto E."/>
            <person name="Ivanova N."/>
            <person name="Mikhailova N."/>
            <person name="Ovchinnikova G."/>
            <person name="Pagani I."/>
            <person name="Pati A."/>
            <person name="Goodwin L."/>
            <person name="Peters L."/>
            <person name="Pitluck S."/>
            <person name="Woyke T."/>
            <person name="Kerfeld C."/>
        </authorList>
    </citation>
    <scope>NUCLEOTIDE SEQUENCE [LARGE SCALE GENOMIC DNA]</scope>
    <source>
        <strain evidence="1 2">PCC 7112</strain>
        <plasmid evidence="1 2">pOSC7112.01</plasmid>
    </source>
</reference>
<dbReference type="InterPro" id="IPR030934">
    <property type="entry name" value="Intein_C"/>
</dbReference>
<dbReference type="EMBL" id="CP003615">
    <property type="protein sequence ID" value="AFZ10529.1"/>
    <property type="molecule type" value="Genomic_DNA"/>
</dbReference>
<dbReference type="HOGENOM" id="CLU_1128188_0_0_3"/>
<dbReference type="Pfam" id="PF14412">
    <property type="entry name" value="AHH"/>
    <property type="match status" value="1"/>
</dbReference>
<keyword evidence="2" id="KW-1185">Reference proteome</keyword>
<dbReference type="Pfam" id="PF07591">
    <property type="entry name" value="PT-HINT"/>
    <property type="match status" value="1"/>
</dbReference>
<dbReference type="InterPro" id="IPR036844">
    <property type="entry name" value="Hint_dom_sf"/>
</dbReference>
<geneLocation type="plasmid" evidence="1 2">
    <name>pOSC7112.01</name>
</geneLocation>
<dbReference type="CDD" id="cd00081">
    <property type="entry name" value="Hint"/>
    <property type="match status" value="1"/>
</dbReference>
<name>K9VSJ6_9CYAN</name>